<dbReference type="Gene3D" id="2.130.10.10">
    <property type="entry name" value="YVTN repeat-like/Quinoprotein amine dehydrogenase"/>
    <property type="match status" value="1"/>
</dbReference>
<gene>
    <name evidence="4" type="ORF">V5799_009724</name>
</gene>
<dbReference type="InterPro" id="IPR036322">
    <property type="entry name" value="WD40_repeat_dom_sf"/>
</dbReference>
<evidence type="ECO:0000313" key="5">
    <source>
        <dbReference type="Proteomes" id="UP001321473"/>
    </source>
</evidence>
<keyword evidence="5" id="KW-1185">Reference proteome</keyword>
<dbReference type="GO" id="GO:0048188">
    <property type="term" value="C:Set1C/COMPASS complex"/>
    <property type="evidence" value="ECO:0007669"/>
    <property type="project" value="TreeGrafter"/>
</dbReference>
<comment type="caution">
    <text evidence="4">The sequence shown here is derived from an EMBL/GenBank/DDBJ whole genome shotgun (WGS) entry which is preliminary data.</text>
</comment>
<dbReference type="PANTHER" id="PTHR22847:SF637">
    <property type="entry name" value="WD REPEAT DOMAIN 5B"/>
    <property type="match status" value="1"/>
</dbReference>
<organism evidence="4 5">
    <name type="scientific">Amblyomma americanum</name>
    <name type="common">Lone star tick</name>
    <dbReference type="NCBI Taxonomy" id="6943"/>
    <lineage>
        <taxon>Eukaryota</taxon>
        <taxon>Metazoa</taxon>
        <taxon>Ecdysozoa</taxon>
        <taxon>Arthropoda</taxon>
        <taxon>Chelicerata</taxon>
        <taxon>Arachnida</taxon>
        <taxon>Acari</taxon>
        <taxon>Parasitiformes</taxon>
        <taxon>Ixodida</taxon>
        <taxon>Ixodoidea</taxon>
        <taxon>Ixodidae</taxon>
        <taxon>Amblyomminae</taxon>
        <taxon>Amblyomma</taxon>
    </lineage>
</organism>
<feature type="repeat" description="WD" evidence="3">
    <location>
        <begin position="31"/>
        <end position="63"/>
    </location>
</feature>
<keyword evidence="1 3" id="KW-0853">WD repeat</keyword>
<dbReference type="Pfam" id="PF00400">
    <property type="entry name" value="WD40"/>
    <property type="match status" value="3"/>
</dbReference>
<dbReference type="AlphaFoldDB" id="A0AAQ4FAU1"/>
<reference evidence="4 5" key="1">
    <citation type="journal article" date="2023" name="Arcadia Sci">
        <title>De novo assembly of a long-read Amblyomma americanum tick genome.</title>
        <authorList>
            <person name="Chou S."/>
            <person name="Poskanzer K.E."/>
            <person name="Rollins M."/>
            <person name="Thuy-Boun P.S."/>
        </authorList>
    </citation>
    <scope>NUCLEOTIDE SEQUENCE [LARGE SCALE GENOMIC DNA]</scope>
    <source>
        <strain evidence="4">F_SG_1</strain>
        <tissue evidence="4">Salivary glands</tissue>
    </source>
</reference>
<keyword evidence="2" id="KW-0677">Repeat</keyword>
<feature type="repeat" description="WD" evidence="3">
    <location>
        <begin position="75"/>
        <end position="114"/>
    </location>
</feature>
<dbReference type="InterPro" id="IPR001680">
    <property type="entry name" value="WD40_rpt"/>
</dbReference>
<proteinExistence type="predicted"/>
<dbReference type="EMBL" id="JARKHS020005046">
    <property type="protein sequence ID" value="KAK8783911.1"/>
    <property type="molecule type" value="Genomic_DNA"/>
</dbReference>
<dbReference type="PANTHER" id="PTHR22847">
    <property type="entry name" value="WD40 REPEAT PROTEIN"/>
    <property type="match status" value="1"/>
</dbReference>
<dbReference type="SMART" id="SM00320">
    <property type="entry name" value="WD40"/>
    <property type="match status" value="3"/>
</dbReference>
<dbReference type="InterPro" id="IPR020472">
    <property type="entry name" value="WD40_PAC1"/>
</dbReference>
<dbReference type="PRINTS" id="PR00320">
    <property type="entry name" value="GPROTEINBRPT"/>
</dbReference>
<sequence>MGSACSTRCRKKAASAGDAEAVRWPHLSERLEQHRGGINCLALSEDHSLLVSGSEDGRVLLWSSQSTPVELLGTLSGHEGYVTHCTVHGNYVVTGSADGTVRKWSIVDAKCVHVFHGHGARVNRVLCTGDLVISTSHDKTARAWRFNADLDVQVTPLPDLS</sequence>
<dbReference type="PROSITE" id="PS50294">
    <property type="entry name" value="WD_REPEATS_REGION"/>
    <property type="match status" value="2"/>
</dbReference>
<evidence type="ECO:0000256" key="1">
    <source>
        <dbReference type="ARBA" id="ARBA00022574"/>
    </source>
</evidence>
<dbReference type="InterPro" id="IPR015943">
    <property type="entry name" value="WD40/YVTN_repeat-like_dom_sf"/>
</dbReference>
<protein>
    <submittedName>
        <fullName evidence="4">Uncharacterized protein</fullName>
    </submittedName>
</protein>
<evidence type="ECO:0000256" key="3">
    <source>
        <dbReference type="PROSITE-ProRule" id="PRU00221"/>
    </source>
</evidence>
<name>A0AAQ4FAU1_AMBAM</name>
<dbReference type="PROSITE" id="PS50082">
    <property type="entry name" value="WD_REPEATS_2"/>
    <property type="match status" value="2"/>
</dbReference>
<dbReference type="GO" id="GO:0042393">
    <property type="term" value="F:histone binding"/>
    <property type="evidence" value="ECO:0007669"/>
    <property type="project" value="TreeGrafter"/>
</dbReference>
<evidence type="ECO:0000313" key="4">
    <source>
        <dbReference type="EMBL" id="KAK8783911.1"/>
    </source>
</evidence>
<dbReference type="Proteomes" id="UP001321473">
    <property type="component" value="Unassembled WGS sequence"/>
</dbReference>
<evidence type="ECO:0000256" key="2">
    <source>
        <dbReference type="ARBA" id="ARBA00022737"/>
    </source>
</evidence>
<dbReference type="SUPFAM" id="SSF50978">
    <property type="entry name" value="WD40 repeat-like"/>
    <property type="match status" value="1"/>
</dbReference>
<accession>A0AAQ4FAU1</accession>